<protein>
    <recommendedName>
        <fullName evidence="4">Heavy-metal resistance protein CzcE</fullName>
    </recommendedName>
</protein>
<dbReference type="RefSeq" id="WP_179584368.1">
    <property type="nucleotide sequence ID" value="NZ_JACBYR010000001.1"/>
</dbReference>
<keyword evidence="3" id="KW-1185">Reference proteome</keyword>
<dbReference type="Gene3D" id="2.60.40.2280">
    <property type="entry name" value="Heavy-metal resistance protein CzcE"/>
    <property type="match status" value="1"/>
</dbReference>
<dbReference type="InterPro" id="IPR038674">
    <property type="entry name" value="CzcE_sf"/>
</dbReference>
<name>A0A7Y9LM72_9BURK</name>
<dbReference type="Proteomes" id="UP000542125">
    <property type="component" value="Unassembled WGS sequence"/>
</dbReference>
<evidence type="ECO:0008006" key="4">
    <source>
        <dbReference type="Google" id="ProtNLM"/>
    </source>
</evidence>
<keyword evidence="1" id="KW-0732">Signal</keyword>
<evidence type="ECO:0000256" key="1">
    <source>
        <dbReference type="SAM" id="SignalP"/>
    </source>
</evidence>
<proteinExistence type="predicted"/>
<gene>
    <name evidence="2" type="ORF">FHW18_001216</name>
</gene>
<dbReference type="AlphaFoldDB" id="A0A7Y9LM72"/>
<evidence type="ECO:0000313" key="3">
    <source>
        <dbReference type="Proteomes" id="UP000542125"/>
    </source>
</evidence>
<evidence type="ECO:0000313" key="2">
    <source>
        <dbReference type="EMBL" id="NYE81945.1"/>
    </source>
</evidence>
<dbReference type="Pfam" id="PF16986">
    <property type="entry name" value="CzcE"/>
    <property type="match status" value="1"/>
</dbReference>
<organism evidence="2 3">
    <name type="scientific">Pigmentiphaga litoralis</name>
    <dbReference type="NCBI Taxonomy" id="516702"/>
    <lineage>
        <taxon>Bacteria</taxon>
        <taxon>Pseudomonadati</taxon>
        <taxon>Pseudomonadota</taxon>
        <taxon>Betaproteobacteria</taxon>
        <taxon>Burkholderiales</taxon>
        <taxon>Alcaligenaceae</taxon>
        <taxon>Pigmentiphaga</taxon>
    </lineage>
</organism>
<reference evidence="2 3" key="1">
    <citation type="submission" date="2020-07" db="EMBL/GenBank/DDBJ databases">
        <title>Genomic Encyclopedia of Type Strains, Phase IV (KMG-V): Genome sequencing to study the core and pangenomes of soil and plant-associated prokaryotes.</title>
        <authorList>
            <person name="Whitman W."/>
        </authorList>
    </citation>
    <scope>NUCLEOTIDE SEQUENCE [LARGE SCALE GENOMIC DNA]</scope>
    <source>
        <strain evidence="2 3">SAS40</strain>
    </source>
</reference>
<feature type="chain" id="PRO_5030545902" description="Heavy-metal resistance protein CzcE" evidence="1">
    <location>
        <begin position="26"/>
        <end position="110"/>
    </location>
</feature>
<comment type="caution">
    <text evidence="2">The sequence shown here is derived from an EMBL/GenBank/DDBJ whole genome shotgun (WGS) entry which is preliminary data.</text>
</comment>
<dbReference type="EMBL" id="JACBYR010000001">
    <property type="protein sequence ID" value="NYE81945.1"/>
    <property type="molecule type" value="Genomic_DNA"/>
</dbReference>
<accession>A0A7Y9LM72</accession>
<feature type="signal peptide" evidence="1">
    <location>
        <begin position="1"/>
        <end position="25"/>
    </location>
</feature>
<sequence length="110" mass="11618">MQTFSLSHRVMAASFLAAASMAANAAPLNNSLLGAAVPVSQATRSISLAPTTDYVNVQYGEVVRFDGAGEPFAVKFDGVRDTFSLNTFSPVGALDHVVRVYVEPDADNSH</sequence>
<dbReference type="InterPro" id="IPR031560">
    <property type="entry name" value="CzcE"/>
</dbReference>